<dbReference type="Pfam" id="PF10405">
    <property type="entry name" value="BHD_3"/>
    <property type="match status" value="1"/>
</dbReference>
<comment type="caution">
    <text evidence="2">The sequence shown here is derived from an EMBL/GenBank/DDBJ whole genome shotgun (WGS) entry which is preliminary data.</text>
</comment>
<dbReference type="InterPro" id="IPR042488">
    <property type="entry name" value="Rad4_BHD3_sf"/>
</dbReference>
<reference evidence="2 3" key="1">
    <citation type="journal article" date="2020" name="J. Phycol.">
        <title>Comparative genome analysis reveals Cyanidiococcus gen. nov., a new extremophilic red algal genus sister to Cyanidioschyzon (Cyanidioschyzonaceae, Rhodophyta).</title>
        <authorList>
            <person name="Liu S.-L."/>
            <person name="Chiang Y.-R."/>
            <person name="Yoon H.S."/>
            <person name="Fu H.-Y."/>
        </authorList>
    </citation>
    <scope>NUCLEOTIDE SEQUENCE [LARGE SCALE GENOMIC DNA]</scope>
    <source>
        <strain evidence="2 3">THAL066</strain>
    </source>
</reference>
<dbReference type="GO" id="GO:0006298">
    <property type="term" value="P:mismatch repair"/>
    <property type="evidence" value="ECO:0007669"/>
    <property type="project" value="TreeGrafter"/>
</dbReference>
<keyword evidence="3" id="KW-1185">Reference proteome</keyword>
<dbReference type="GO" id="GO:0006289">
    <property type="term" value="P:nucleotide-excision repair"/>
    <property type="evidence" value="ECO:0007669"/>
    <property type="project" value="InterPro"/>
</dbReference>
<organism evidence="2 3">
    <name type="scientific">Cyanidiococcus yangmingshanensis</name>
    <dbReference type="NCBI Taxonomy" id="2690220"/>
    <lineage>
        <taxon>Eukaryota</taxon>
        <taxon>Rhodophyta</taxon>
        <taxon>Bangiophyceae</taxon>
        <taxon>Cyanidiales</taxon>
        <taxon>Cyanidiaceae</taxon>
        <taxon>Cyanidiococcus</taxon>
    </lineage>
</organism>
<dbReference type="GO" id="GO:0005737">
    <property type="term" value="C:cytoplasm"/>
    <property type="evidence" value="ECO:0007669"/>
    <property type="project" value="TreeGrafter"/>
</dbReference>
<proteinExistence type="predicted"/>
<dbReference type="GO" id="GO:0003697">
    <property type="term" value="F:single-stranded DNA binding"/>
    <property type="evidence" value="ECO:0007669"/>
    <property type="project" value="TreeGrafter"/>
</dbReference>
<dbReference type="GO" id="GO:0071942">
    <property type="term" value="C:XPC complex"/>
    <property type="evidence" value="ECO:0007669"/>
    <property type="project" value="TreeGrafter"/>
</dbReference>
<protein>
    <recommendedName>
        <fullName evidence="1">Rad4 beta-hairpin domain-containing protein</fullName>
    </recommendedName>
</protein>
<gene>
    <name evidence="2" type="ORF">F1559_003132</name>
</gene>
<dbReference type="PANTHER" id="PTHR12135">
    <property type="entry name" value="DNA REPAIR PROTEIN XP-C / RAD4"/>
    <property type="match status" value="1"/>
</dbReference>
<feature type="domain" description="Rad4 beta-hairpin" evidence="1">
    <location>
        <begin position="11"/>
        <end position="86"/>
    </location>
</feature>
<dbReference type="InterPro" id="IPR004583">
    <property type="entry name" value="DNA_repair_Rad4"/>
</dbReference>
<dbReference type="AlphaFoldDB" id="A0A7J7IKH4"/>
<sequence>MSRPKAENGIVPRSGLRGNIELWTPDHLPLGTTHVDLPFAAMFSRRLGFDFVPAMVGFEVRACGFVPAIRGVVVCTENASALVDACRAEIKKRQERAERRSREEAMRRWRQLIRTIVAKERLRKRYGGFQIADTNADFSSRKAGKAATGPSSQSQLGRAQAATAIAAAADASAAPKDIAAHDHQWVIVEDSTTKSDLGRKRCTICDLCVTYESLV</sequence>
<dbReference type="Gene3D" id="3.30.70.2460">
    <property type="entry name" value="Rad4, beta-hairpin domain BHD3"/>
    <property type="match status" value="1"/>
</dbReference>
<dbReference type="GO" id="GO:0000111">
    <property type="term" value="C:nucleotide-excision repair factor 2 complex"/>
    <property type="evidence" value="ECO:0007669"/>
    <property type="project" value="TreeGrafter"/>
</dbReference>
<dbReference type="EMBL" id="VWRR01000006">
    <property type="protein sequence ID" value="KAF6003593.1"/>
    <property type="molecule type" value="Genomic_DNA"/>
</dbReference>
<evidence type="ECO:0000259" key="1">
    <source>
        <dbReference type="SMART" id="SM01032"/>
    </source>
</evidence>
<dbReference type="PANTHER" id="PTHR12135:SF0">
    <property type="entry name" value="DNA REPAIR PROTEIN COMPLEMENTING XP-C CELLS"/>
    <property type="match status" value="1"/>
</dbReference>
<dbReference type="GO" id="GO:0003684">
    <property type="term" value="F:damaged DNA binding"/>
    <property type="evidence" value="ECO:0007669"/>
    <property type="project" value="InterPro"/>
</dbReference>
<dbReference type="SMART" id="SM01032">
    <property type="entry name" value="BHD_3"/>
    <property type="match status" value="1"/>
</dbReference>
<accession>A0A7J7IKH4</accession>
<dbReference type="OrthoDB" id="5635at2759"/>
<evidence type="ECO:0000313" key="3">
    <source>
        <dbReference type="Proteomes" id="UP000530660"/>
    </source>
</evidence>
<dbReference type="Proteomes" id="UP000530660">
    <property type="component" value="Unassembled WGS sequence"/>
</dbReference>
<dbReference type="InterPro" id="IPR018328">
    <property type="entry name" value="Rad4_beta-hairpin_dom3"/>
</dbReference>
<evidence type="ECO:0000313" key="2">
    <source>
        <dbReference type="EMBL" id="KAF6003593.1"/>
    </source>
</evidence>
<name>A0A7J7IKH4_9RHOD</name>